<dbReference type="KEGG" id="yet:CH48_2586"/>
<evidence type="ECO:0000256" key="4">
    <source>
        <dbReference type="ARBA" id="ARBA00022692"/>
    </source>
</evidence>
<dbReference type="PANTHER" id="PTHR30203">
    <property type="entry name" value="OUTER MEMBRANE CATION EFFLUX PROTEIN"/>
    <property type="match status" value="1"/>
</dbReference>
<dbReference type="GO" id="GO:0015562">
    <property type="term" value="F:efflux transmembrane transporter activity"/>
    <property type="evidence" value="ECO:0007669"/>
    <property type="project" value="InterPro"/>
</dbReference>
<dbReference type="GO" id="GO:0009279">
    <property type="term" value="C:cell outer membrane"/>
    <property type="evidence" value="ECO:0007669"/>
    <property type="project" value="UniProtKB-SubCell"/>
</dbReference>
<protein>
    <submittedName>
        <fullName evidence="12">Outer membrane efflux protein</fullName>
    </submittedName>
</protein>
<feature type="signal peptide" evidence="10">
    <location>
        <begin position="1"/>
        <end position="24"/>
    </location>
</feature>
<evidence type="ECO:0000256" key="1">
    <source>
        <dbReference type="ARBA" id="ARBA00004459"/>
    </source>
</evidence>
<feature type="chain" id="PRO_5006986576" evidence="10">
    <location>
        <begin position="25"/>
        <end position="488"/>
    </location>
</feature>
<dbReference type="EMBL" id="CGBR01000053">
    <property type="protein sequence ID" value="CFQ76097.1"/>
    <property type="molecule type" value="Genomic_DNA"/>
</dbReference>
<gene>
    <name evidence="12" type="primary">mdtP</name>
    <name evidence="12" type="ORF">ERS137941_04050</name>
</gene>
<dbReference type="Pfam" id="PF02321">
    <property type="entry name" value="OEP"/>
    <property type="match status" value="2"/>
</dbReference>
<comment type="function">
    <text evidence="9">Could be involved in resistance to puromycin, acriflavine and tetraphenylarsonium chloride.</text>
</comment>
<keyword evidence="7 10" id="KW-0564">Palmitate</keyword>
<keyword evidence="5 10" id="KW-0732">Signal</keyword>
<evidence type="ECO:0000256" key="6">
    <source>
        <dbReference type="ARBA" id="ARBA00023136"/>
    </source>
</evidence>
<evidence type="ECO:0000256" key="10">
    <source>
        <dbReference type="RuleBase" id="RU362097"/>
    </source>
</evidence>
<evidence type="ECO:0000256" key="9">
    <source>
        <dbReference type="ARBA" id="ARBA00037313"/>
    </source>
</evidence>
<evidence type="ECO:0000256" key="5">
    <source>
        <dbReference type="ARBA" id="ARBA00022729"/>
    </source>
</evidence>
<dbReference type="NCBIfam" id="TIGR01845">
    <property type="entry name" value="outer_NodT"/>
    <property type="match status" value="1"/>
</dbReference>
<evidence type="ECO:0000256" key="3">
    <source>
        <dbReference type="ARBA" id="ARBA00022452"/>
    </source>
</evidence>
<keyword evidence="4 10" id="KW-0812">Transmembrane</keyword>
<dbReference type="AlphaFoldDB" id="A0A0E1NKC4"/>
<dbReference type="PATRIC" id="fig|630.129.peg.918"/>
<keyword evidence="11" id="KW-0175">Coiled coil</keyword>
<keyword evidence="3 10" id="KW-1134">Transmembrane beta strand</keyword>
<evidence type="ECO:0000256" key="11">
    <source>
        <dbReference type="SAM" id="Coils"/>
    </source>
</evidence>
<evidence type="ECO:0000313" key="12">
    <source>
        <dbReference type="EMBL" id="CFQ76097.1"/>
    </source>
</evidence>
<feature type="coiled-coil region" evidence="11">
    <location>
        <begin position="233"/>
        <end position="260"/>
    </location>
</feature>
<dbReference type="InterPro" id="IPR003423">
    <property type="entry name" value="OMP_efflux"/>
</dbReference>
<reference evidence="12 13" key="1">
    <citation type="submission" date="2015-03" db="EMBL/GenBank/DDBJ databases">
        <authorList>
            <person name="Murphy D."/>
        </authorList>
    </citation>
    <scope>NUCLEOTIDE SEQUENCE [LARGE SCALE GENOMIC DNA]</scope>
    <source>
        <strain evidence="12 13">IP26249</strain>
    </source>
</reference>
<comment type="subcellular location">
    <subcellularLocation>
        <location evidence="1 10">Cell outer membrane</location>
        <topology evidence="1 10">Lipid-anchor</topology>
    </subcellularLocation>
</comment>
<keyword evidence="8 10" id="KW-0449">Lipoprotein</keyword>
<proteinExistence type="inferred from homology"/>
<name>A0A0E1NKC4_YEREN</name>
<dbReference type="Proteomes" id="UP000048841">
    <property type="component" value="Unassembled WGS sequence"/>
</dbReference>
<sequence>MSSPHSWRLAPLLVVLILAGCASSDNIAPQSQMLDNQQLQLAQPKVSSLALSPQWWRVLEDPQLDALMSQSLQTSPSLKQAAARVREAQSVVGQADAANGPNLDLNGSSKREKVSQNTLQPFLQSYPDKPLYETSNTLGLNLSYEFDWWGKYRNQVNAANAQVNAARAEQQQAALTLTSSVASVYYQLQSNFALKNVLQQEVDNNDRLAELRTKQYQAGIYGIEIPQQTKAQADTAKQQIIQLQSQGEQLKHQLAALTGQGPNATQNLRQVPLPDITRLAPKGELTTDLLGKRPDITAQRQLVESYDQRVKAARKEFYPSLSITGFAGLSTTNFQGTNPNLLEAASQAWNFAPAISLPIFHAGALRSKLSEESALYDEAVESYNQTILNAVRETADAITIQQSSQLQLQQAISASQSMQKVYNVADARYAAGIIGRDELLISQSQYLQQQQSELNASNNLLQAKIGLIRSLGGGYQAPVSDGSQNKTI</sequence>
<dbReference type="SUPFAM" id="SSF56954">
    <property type="entry name" value="Outer membrane efflux proteins (OEP)"/>
    <property type="match status" value="1"/>
</dbReference>
<comment type="similarity">
    <text evidence="2 10">Belongs to the outer membrane factor (OMF) (TC 1.B.17) family.</text>
</comment>
<evidence type="ECO:0000313" key="13">
    <source>
        <dbReference type="Proteomes" id="UP000048841"/>
    </source>
</evidence>
<dbReference type="InterPro" id="IPR010131">
    <property type="entry name" value="MdtP/NodT-like"/>
</dbReference>
<dbReference type="Gene3D" id="1.20.1600.10">
    <property type="entry name" value="Outer membrane efflux proteins (OEP)"/>
    <property type="match status" value="1"/>
</dbReference>
<dbReference type="RefSeq" id="WP_023160438.1">
    <property type="nucleotide sequence ID" value="NZ_CGBR01000053.1"/>
</dbReference>
<keyword evidence="6 10" id="KW-0472">Membrane</keyword>
<dbReference type="Gene3D" id="2.20.200.10">
    <property type="entry name" value="Outer membrane efflux proteins (OEP)"/>
    <property type="match status" value="1"/>
</dbReference>
<evidence type="ECO:0000256" key="2">
    <source>
        <dbReference type="ARBA" id="ARBA00007613"/>
    </source>
</evidence>
<organism evidence="12 13">
    <name type="scientific">Yersinia enterocolitica</name>
    <dbReference type="NCBI Taxonomy" id="630"/>
    <lineage>
        <taxon>Bacteria</taxon>
        <taxon>Pseudomonadati</taxon>
        <taxon>Pseudomonadota</taxon>
        <taxon>Gammaproteobacteria</taxon>
        <taxon>Enterobacterales</taxon>
        <taxon>Yersiniaceae</taxon>
        <taxon>Yersinia</taxon>
    </lineage>
</organism>
<accession>A0A0E1NKC4</accession>
<dbReference type="PANTHER" id="PTHR30203:SF20">
    <property type="entry name" value="MULTIDRUG RESISTANCE OUTER MEMBRANE PROTEIN MDTP-RELATED"/>
    <property type="match status" value="1"/>
</dbReference>
<evidence type="ECO:0000256" key="7">
    <source>
        <dbReference type="ARBA" id="ARBA00023139"/>
    </source>
</evidence>
<evidence type="ECO:0000256" key="8">
    <source>
        <dbReference type="ARBA" id="ARBA00023288"/>
    </source>
</evidence>